<organism evidence="2 3">
    <name type="scientific">Flammeovirga kamogawensis</name>
    <dbReference type="NCBI Taxonomy" id="373891"/>
    <lineage>
        <taxon>Bacteria</taxon>
        <taxon>Pseudomonadati</taxon>
        <taxon>Bacteroidota</taxon>
        <taxon>Cytophagia</taxon>
        <taxon>Cytophagales</taxon>
        <taxon>Flammeovirgaceae</taxon>
        <taxon>Flammeovirga</taxon>
    </lineage>
</organism>
<dbReference type="EMBL" id="CP076128">
    <property type="protein sequence ID" value="QWG06426.1"/>
    <property type="molecule type" value="Genomic_DNA"/>
</dbReference>
<dbReference type="InterPro" id="IPR009057">
    <property type="entry name" value="Homeodomain-like_sf"/>
</dbReference>
<evidence type="ECO:0000313" key="2">
    <source>
        <dbReference type="EMBL" id="QWG06426.1"/>
    </source>
</evidence>
<name>A0ABX8GSQ2_9BACT</name>
<dbReference type="Pfam" id="PF01527">
    <property type="entry name" value="HTH_Tnp_1"/>
    <property type="match status" value="1"/>
</dbReference>
<dbReference type="RefSeq" id="WP_144073846.1">
    <property type="nucleotide sequence ID" value="NZ_CP076128.1"/>
</dbReference>
<dbReference type="InterPro" id="IPR002514">
    <property type="entry name" value="Transposase_8"/>
</dbReference>
<feature type="coiled-coil region" evidence="1">
    <location>
        <begin position="63"/>
        <end position="97"/>
    </location>
</feature>
<dbReference type="PANTHER" id="PTHR33215:SF13">
    <property type="entry name" value="PROTEIN DISTAL ANTENNA"/>
    <property type="match status" value="1"/>
</dbReference>
<keyword evidence="3" id="KW-1185">Reference proteome</keyword>
<dbReference type="InterPro" id="IPR051839">
    <property type="entry name" value="RD_transcriptional_regulator"/>
</dbReference>
<dbReference type="PANTHER" id="PTHR33215">
    <property type="entry name" value="PROTEIN DISTAL ANTENNA"/>
    <property type="match status" value="1"/>
</dbReference>
<proteinExistence type="predicted"/>
<sequence>MRKKRTAYDKEFKQMVVNLHKSGKSIQEVGRELELNTNMVARWIREEEKYGENSFQGNGKPVMTDLEYENARLRKALKEAEEEREILKKAVSIFSRSDNKNTNL</sequence>
<gene>
    <name evidence="2" type="ORF">KM029_13940</name>
</gene>
<accession>A0ABX8GSQ2</accession>
<dbReference type="Gene3D" id="1.10.10.60">
    <property type="entry name" value="Homeodomain-like"/>
    <property type="match status" value="1"/>
</dbReference>
<dbReference type="Proteomes" id="UP000682802">
    <property type="component" value="Chromosome 1"/>
</dbReference>
<protein>
    <submittedName>
        <fullName evidence="2">Transposase</fullName>
    </submittedName>
</protein>
<reference evidence="2 3" key="1">
    <citation type="submission" date="2021-05" db="EMBL/GenBank/DDBJ databases">
        <title>Comparative genomic studies on the polysaccharide-degrading batcterial strains of the Flammeovirga genus.</title>
        <authorList>
            <person name="Zewei F."/>
            <person name="Zheng Z."/>
            <person name="Yu L."/>
            <person name="Ruyue G."/>
            <person name="Yanhong M."/>
            <person name="Yuanyuan C."/>
            <person name="Jingyan G."/>
            <person name="Wenjun H."/>
        </authorList>
    </citation>
    <scope>NUCLEOTIDE SEQUENCE [LARGE SCALE GENOMIC DNA]</scope>
    <source>
        <strain evidence="2 3">YS10</strain>
    </source>
</reference>
<evidence type="ECO:0000256" key="1">
    <source>
        <dbReference type="SAM" id="Coils"/>
    </source>
</evidence>
<evidence type="ECO:0000313" key="3">
    <source>
        <dbReference type="Proteomes" id="UP000682802"/>
    </source>
</evidence>
<dbReference type="SUPFAM" id="SSF46689">
    <property type="entry name" value="Homeodomain-like"/>
    <property type="match status" value="1"/>
</dbReference>
<keyword evidence="1" id="KW-0175">Coiled coil</keyword>